<reference evidence="5" key="1">
    <citation type="submission" date="2025-08" db="UniProtKB">
        <authorList>
            <consortium name="RefSeq"/>
        </authorList>
    </citation>
    <scope>IDENTIFICATION</scope>
</reference>
<evidence type="ECO:0000256" key="2">
    <source>
        <dbReference type="SAM" id="MobiDB-lite"/>
    </source>
</evidence>
<keyword evidence="3" id="KW-0732">Signal</keyword>
<accession>A0ABM0K8X4</accession>
<dbReference type="Gene3D" id="1.20.120.20">
    <property type="entry name" value="Apolipoprotein"/>
    <property type="match status" value="1"/>
</dbReference>
<protein>
    <submittedName>
        <fullName evidence="5">Dentin sialophosphoprotein</fullName>
    </submittedName>
</protein>
<feature type="chain" id="PRO_5047158766" evidence="3">
    <location>
        <begin position="22"/>
        <end position="558"/>
    </location>
</feature>
<sequence>MAQITKTLYFAVLTLWSVTQCAILPNPMSTSGSEIVDLSLPPTSSGALLTAPASSALTPLAAVAAAAAAAGSSGSDDTIKDVVDDMVSKANDAVSAVAEVTSEAVEKITDAVSEAVSGTSDVKERISDVKERISDAKEQISDAKEAATEVMSDAVEKITEASSDAVDDMLDVVQDAAEDAEEILQDANSAPDADITHEILDHIDDFDESMDDSTTSDDDSASDSSDDVSSVLDLVSDFTDEMGLGSQSDGGDDSNNSDDDNSFSEVVEELPSFFGGNDNDVDSSSDDDSSSSMMSNAFSRENEIDDKLESMVRPSTWFQYLLKHDEPDTSSEGGKSGSVSLNRYLGKMSRVRGMMDVLEARLAGATAVSSVDSFGLRPLSCRRSGGHLPRHAALNDIVTCALDASGLHCILTPSGLDHSDGKRPDGLTIFPFEGGNCLMLDTNFSHSLSPQSIISSASAPGCIPKKAEGAKIRKYADLRNCFVDFVPVAVETSDALGPFTTQFLQKVGRRLANAIKGDRREINATGDQREMGWLFARTSLAIVRGNAFSILTAPLAHK</sequence>
<feature type="compositionally biased region" description="Low complexity" evidence="2">
    <location>
        <begin position="227"/>
        <end position="237"/>
    </location>
</feature>
<dbReference type="Proteomes" id="UP000694888">
    <property type="component" value="Unplaced"/>
</dbReference>
<feature type="coiled-coil region" evidence="1">
    <location>
        <begin position="119"/>
        <end position="190"/>
    </location>
</feature>
<keyword evidence="4" id="KW-1185">Reference proteome</keyword>
<evidence type="ECO:0000313" key="4">
    <source>
        <dbReference type="Proteomes" id="UP000694888"/>
    </source>
</evidence>
<feature type="region of interest" description="Disordered" evidence="2">
    <location>
        <begin position="207"/>
        <end position="295"/>
    </location>
</feature>
<dbReference type="RefSeq" id="XP_005111645.1">
    <property type="nucleotide sequence ID" value="XM_005111588.3"/>
</dbReference>
<feature type="signal peptide" evidence="3">
    <location>
        <begin position="1"/>
        <end position="21"/>
    </location>
</feature>
<organism evidence="4 5">
    <name type="scientific">Aplysia californica</name>
    <name type="common">California sea hare</name>
    <dbReference type="NCBI Taxonomy" id="6500"/>
    <lineage>
        <taxon>Eukaryota</taxon>
        <taxon>Metazoa</taxon>
        <taxon>Spiralia</taxon>
        <taxon>Lophotrochozoa</taxon>
        <taxon>Mollusca</taxon>
        <taxon>Gastropoda</taxon>
        <taxon>Heterobranchia</taxon>
        <taxon>Euthyneura</taxon>
        <taxon>Tectipleura</taxon>
        <taxon>Aplysiida</taxon>
        <taxon>Aplysioidea</taxon>
        <taxon>Aplysiidae</taxon>
        <taxon>Aplysia</taxon>
    </lineage>
</organism>
<feature type="compositionally biased region" description="Acidic residues" evidence="2">
    <location>
        <begin position="207"/>
        <end position="226"/>
    </location>
</feature>
<name>A0ABM0K8X4_APLCA</name>
<dbReference type="GeneID" id="101853135"/>
<keyword evidence="1" id="KW-0175">Coiled coil</keyword>
<proteinExistence type="predicted"/>
<feature type="compositionally biased region" description="Acidic residues" evidence="2">
    <location>
        <begin position="279"/>
        <end position="289"/>
    </location>
</feature>
<feature type="compositionally biased region" description="Acidic residues" evidence="2">
    <location>
        <begin position="250"/>
        <end position="268"/>
    </location>
</feature>
<gene>
    <name evidence="5" type="primary">LOC101853135</name>
</gene>
<evidence type="ECO:0000313" key="5">
    <source>
        <dbReference type="RefSeq" id="XP_005111645.1"/>
    </source>
</evidence>
<evidence type="ECO:0000256" key="1">
    <source>
        <dbReference type="SAM" id="Coils"/>
    </source>
</evidence>
<evidence type="ECO:0000256" key="3">
    <source>
        <dbReference type="SAM" id="SignalP"/>
    </source>
</evidence>